<dbReference type="EMBL" id="BAABEZ010000022">
    <property type="protein sequence ID" value="GAA4455978.1"/>
    <property type="molecule type" value="Genomic_DNA"/>
</dbReference>
<keyword evidence="3" id="KW-1185">Reference proteome</keyword>
<keyword evidence="1" id="KW-1133">Transmembrane helix</keyword>
<feature type="transmembrane region" description="Helical" evidence="1">
    <location>
        <begin position="84"/>
        <end position="105"/>
    </location>
</feature>
<evidence type="ECO:0008006" key="4">
    <source>
        <dbReference type="Google" id="ProtNLM"/>
    </source>
</evidence>
<evidence type="ECO:0000256" key="1">
    <source>
        <dbReference type="SAM" id="Phobius"/>
    </source>
</evidence>
<name>A0ABP8MTT5_9BACT</name>
<dbReference type="Proteomes" id="UP001501410">
    <property type="component" value="Unassembled WGS sequence"/>
</dbReference>
<keyword evidence="1" id="KW-0812">Transmembrane</keyword>
<organism evidence="2 3">
    <name type="scientific">Rurimicrobium arvi</name>
    <dbReference type="NCBI Taxonomy" id="2049916"/>
    <lineage>
        <taxon>Bacteria</taxon>
        <taxon>Pseudomonadati</taxon>
        <taxon>Bacteroidota</taxon>
        <taxon>Chitinophagia</taxon>
        <taxon>Chitinophagales</taxon>
        <taxon>Chitinophagaceae</taxon>
        <taxon>Rurimicrobium</taxon>
    </lineage>
</organism>
<protein>
    <recommendedName>
        <fullName evidence="4">DUF4199 domain-containing protein</fullName>
    </recommendedName>
</protein>
<comment type="caution">
    <text evidence="2">The sequence shown here is derived from an EMBL/GenBank/DDBJ whole genome shotgun (WGS) entry which is preliminary data.</text>
</comment>
<keyword evidence="1" id="KW-0472">Membrane</keyword>
<accession>A0ABP8MTT5</accession>
<gene>
    <name evidence="2" type="ORF">GCM10023092_20570</name>
</gene>
<proteinExistence type="predicted"/>
<feature type="transmembrane region" description="Helical" evidence="1">
    <location>
        <begin position="28"/>
        <end position="54"/>
    </location>
</feature>
<reference evidence="3" key="1">
    <citation type="journal article" date="2019" name="Int. J. Syst. Evol. Microbiol.">
        <title>The Global Catalogue of Microorganisms (GCM) 10K type strain sequencing project: providing services to taxonomists for standard genome sequencing and annotation.</title>
        <authorList>
            <consortium name="The Broad Institute Genomics Platform"/>
            <consortium name="The Broad Institute Genome Sequencing Center for Infectious Disease"/>
            <person name="Wu L."/>
            <person name="Ma J."/>
        </authorList>
    </citation>
    <scope>NUCLEOTIDE SEQUENCE [LARGE SCALE GENOMIC DNA]</scope>
    <source>
        <strain evidence="3">JCM 31921</strain>
    </source>
</reference>
<dbReference type="RefSeq" id="WP_344826438.1">
    <property type="nucleotide sequence ID" value="NZ_BAABEZ010000022.1"/>
</dbReference>
<sequence length="115" mass="12704">MLFLLLAIVSVSLSNARRASAKGLNPGVWGGLTSLMFIAGLFLACTVLCFIILVQHPAMMELVQKNDRAMLGQMVNKLFEQHDLLYVSLIFGGGFGGYLIVRYLLERKKPLSDTQ</sequence>
<evidence type="ECO:0000313" key="3">
    <source>
        <dbReference type="Proteomes" id="UP001501410"/>
    </source>
</evidence>
<evidence type="ECO:0000313" key="2">
    <source>
        <dbReference type="EMBL" id="GAA4455978.1"/>
    </source>
</evidence>